<organism evidence="2">
    <name type="scientific">marine sediment metagenome</name>
    <dbReference type="NCBI Taxonomy" id="412755"/>
    <lineage>
        <taxon>unclassified sequences</taxon>
        <taxon>metagenomes</taxon>
        <taxon>ecological metagenomes</taxon>
    </lineage>
</organism>
<keyword evidence="1" id="KW-0175">Coiled coil</keyword>
<dbReference type="EMBL" id="BARV01007109">
    <property type="protein sequence ID" value="GAI03747.1"/>
    <property type="molecule type" value="Genomic_DNA"/>
</dbReference>
<accession>X1K9P8</accession>
<evidence type="ECO:0000313" key="2">
    <source>
        <dbReference type="EMBL" id="GAI03747.1"/>
    </source>
</evidence>
<feature type="non-terminal residue" evidence="2">
    <location>
        <position position="48"/>
    </location>
</feature>
<proteinExistence type="predicted"/>
<feature type="coiled-coil region" evidence="1">
    <location>
        <begin position="9"/>
        <end position="36"/>
    </location>
</feature>
<name>X1K9P8_9ZZZZ</name>
<protein>
    <submittedName>
        <fullName evidence="2">Uncharacterized protein</fullName>
    </submittedName>
</protein>
<gene>
    <name evidence="2" type="ORF">S06H3_14537</name>
</gene>
<sequence length="48" mass="5655">MTNLLPIPLTEKLKEAVEAEKLSKELKEKVDILKEELWENLKSRYTLV</sequence>
<reference evidence="2" key="1">
    <citation type="journal article" date="2014" name="Front. Microbiol.">
        <title>High frequency of phylogenetically diverse reductive dehalogenase-homologous genes in deep subseafloor sedimentary metagenomes.</title>
        <authorList>
            <person name="Kawai M."/>
            <person name="Futagami T."/>
            <person name="Toyoda A."/>
            <person name="Takaki Y."/>
            <person name="Nishi S."/>
            <person name="Hori S."/>
            <person name="Arai W."/>
            <person name="Tsubouchi T."/>
            <person name="Morono Y."/>
            <person name="Uchiyama I."/>
            <person name="Ito T."/>
            <person name="Fujiyama A."/>
            <person name="Inagaki F."/>
            <person name="Takami H."/>
        </authorList>
    </citation>
    <scope>NUCLEOTIDE SEQUENCE</scope>
    <source>
        <strain evidence="2">Expedition CK06-06</strain>
    </source>
</reference>
<dbReference type="AlphaFoldDB" id="X1K9P8"/>
<comment type="caution">
    <text evidence="2">The sequence shown here is derived from an EMBL/GenBank/DDBJ whole genome shotgun (WGS) entry which is preliminary data.</text>
</comment>
<evidence type="ECO:0000256" key="1">
    <source>
        <dbReference type="SAM" id="Coils"/>
    </source>
</evidence>